<protein>
    <submittedName>
        <fullName evidence="2">Uncharacterized protein</fullName>
    </submittedName>
</protein>
<evidence type="ECO:0000313" key="2">
    <source>
        <dbReference type="EMBL" id="KAF5747174.1"/>
    </source>
</evidence>
<dbReference type="EMBL" id="JAAARO010000006">
    <property type="protein sequence ID" value="KAF5747174.1"/>
    <property type="molecule type" value="Genomic_DNA"/>
</dbReference>
<reference evidence="2 3" key="1">
    <citation type="journal article" date="2020" name="Nat. Commun.">
        <title>Genome of Tripterygium wilfordii and identification of cytochrome P450 involved in triptolide biosynthesis.</title>
        <authorList>
            <person name="Tu L."/>
            <person name="Su P."/>
            <person name="Zhang Z."/>
            <person name="Gao L."/>
            <person name="Wang J."/>
            <person name="Hu T."/>
            <person name="Zhou J."/>
            <person name="Zhang Y."/>
            <person name="Zhao Y."/>
            <person name="Liu Y."/>
            <person name="Song Y."/>
            <person name="Tong Y."/>
            <person name="Lu Y."/>
            <person name="Yang J."/>
            <person name="Xu C."/>
            <person name="Jia M."/>
            <person name="Peters R.J."/>
            <person name="Huang L."/>
            <person name="Gao W."/>
        </authorList>
    </citation>
    <scope>NUCLEOTIDE SEQUENCE [LARGE SCALE GENOMIC DNA]</scope>
    <source>
        <strain evidence="3">cv. XIE 37</strain>
        <tissue evidence="2">Leaf</tissue>
    </source>
</reference>
<evidence type="ECO:0000313" key="3">
    <source>
        <dbReference type="Proteomes" id="UP000593562"/>
    </source>
</evidence>
<feature type="region of interest" description="Disordered" evidence="1">
    <location>
        <begin position="123"/>
        <end position="171"/>
    </location>
</feature>
<proteinExistence type="predicted"/>
<dbReference type="FunCoup" id="A0A7J7DLS0">
    <property type="interactions" value="734"/>
</dbReference>
<dbReference type="AlphaFoldDB" id="A0A7J7DLS0"/>
<feature type="compositionally biased region" description="Basic residues" evidence="1">
    <location>
        <begin position="34"/>
        <end position="44"/>
    </location>
</feature>
<feature type="compositionally biased region" description="Basic and acidic residues" evidence="1">
    <location>
        <begin position="63"/>
        <end position="87"/>
    </location>
</feature>
<feature type="region of interest" description="Disordered" evidence="1">
    <location>
        <begin position="542"/>
        <end position="564"/>
    </location>
</feature>
<keyword evidence="3" id="KW-1185">Reference proteome</keyword>
<dbReference type="InterPro" id="IPR040305">
    <property type="entry name" value="At1g75730-like"/>
</dbReference>
<name>A0A7J7DLS0_TRIWF</name>
<dbReference type="PANTHER" id="PTHR34792:SF1">
    <property type="entry name" value="OS02G0121500 PROTEIN"/>
    <property type="match status" value="1"/>
</dbReference>
<feature type="compositionally biased region" description="Polar residues" evidence="1">
    <location>
        <begin position="551"/>
        <end position="560"/>
    </location>
</feature>
<evidence type="ECO:0000256" key="1">
    <source>
        <dbReference type="SAM" id="MobiDB-lite"/>
    </source>
</evidence>
<sequence length="718" mass="78660">MGCCDVSVGEDEHHPAVTNFFDDGNGVRNSPVPRKLRSAMKKRNRESVSPPLPDSKKLNQAIREAELRKKDGAKKPRLNMKDTDWSHKQAGSGPITKDEEEVVETLYSLAGMFHDNDTTYQDKVDCQEENPPASSALLEAGEGPTSAKEDSVKDLSCPSETAEPIDPSPNVQNFAEETVEVDSSNQPVGQEQSNLPNCKKISVNLDSVVPQLNSPVIPLLLKNGSEKTPCNAIDLCIPPEQNQETGMLKESSNEESSPLQQKPEAALGLVSVISKPKSNIKGHGPPRWEFFLSSVGFYLCKNHVFPIFLIQFWYIRSSNVIVPVWLDSSVSVSGQNSFENGSSSGKISQVKNGKISWKRCAAHVYISHQIRALKMPDGGNRVQLYHNHSRQQEIPNQGVLAGEKNLNGIRSGLDGVSSAISSSNCSDKKLSEVNSDIYSHGRLHQNQPQASVASREYPSPKQGLDLLSLSAGSLGIETNSSLSRTVNGPEQSSQLQVPHLQLCALHPMLMFLSLPQMHCTSTYPDQPTAATQQAQLQLHHPYLGKPFYGPNKSTTLSTKPQQQQQLQYQQQRFWTAQLASQFSPAGTSTSMAPFPSWHKGRQDSTAMIPCSQPAIPSSSSSLELLGPRYSQISQLQQQIPRSQLAIRPSPSSLEIPGPKYPQISLQQQQQHLMAISSSLPPAGVKRQDHHLCGVYEETGGGFCASGSLPLQLFCNERR</sequence>
<accession>A0A7J7DLS0</accession>
<dbReference type="InParanoid" id="A0A7J7DLS0"/>
<feature type="region of interest" description="Disordered" evidence="1">
    <location>
        <begin position="15"/>
        <end position="96"/>
    </location>
</feature>
<comment type="caution">
    <text evidence="2">The sequence shown here is derived from an EMBL/GenBank/DDBJ whole genome shotgun (WGS) entry which is preliminary data.</text>
</comment>
<dbReference type="Proteomes" id="UP000593562">
    <property type="component" value="Unassembled WGS sequence"/>
</dbReference>
<organism evidence="2 3">
    <name type="scientific">Tripterygium wilfordii</name>
    <name type="common">Thunder God vine</name>
    <dbReference type="NCBI Taxonomy" id="458696"/>
    <lineage>
        <taxon>Eukaryota</taxon>
        <taxon>Viridiplantae</taxon>
        <taxon>Streptophyta</taxon>
        <taxon>Embryophyta</taxon>
        <taxon>Tracheophyta</taxon>
        <taxon>Spermatophyta</taxon>
        <taxon>Magnoliopsida</taxon>
        <taxon>eudicotyledons</taxon>
        <taxon>Gunneridae</taxon>
        <taxon>Pentapetalae</taxon>
        <taxon>rosids</taxon>
        <taxon>fabids</taxon>
        <taxon>Celastrales</taxon>
        <taxon>Celastraceae</taxon>
        <taxon>Tripterygium</taxon>
    </lineage>
</organism>
<gene>
    <name evidence="2" type="ORF">HS088_TW06G01355</name>
</gene>
<dbReference type="PANTHER" id="PTHR34792">
    <property type="entry name" value="OS02G0121500 PROTEIN"/>
    <property type="match status" value="1"/>
</dbReference>